<comment type="caution">
    <text evidence="1">The sequence shown here is derived from an EMBL/GenBank/DDBJ whole genome shotgun (WGS) entry which is preliminary data.</text>
</comment>
<proteinExistence type="predicted"/>
<feature type="non-terminal residue" evidence="1">
    <location>
        <position position="1"/>
    </location>
</feature>
<keyword evidence="2" id="KW-1185">Reference proteome</keyword>
<accession>A0AAE1B0E0</accession>
<dbReference type="EMBL" id="JAWDGP010000825">
    <property type="protein sequence ID" value="KAK3796960.1"/>
    <property type="molecule type" value="Genomic_DNA"/>
</dbReference>
<dbReference type="AlphaFoldDB" id="A0AAE1B0E0"/>
<evidence type="ECO:0000313" key="2">
    <source>
        <dbReference type="Proteomes" id="UP001283361"/>
    </source>
</evidence>
<reference evidence="1" key="1">
    <citation type="journal article" date="2023" name="G3 (Bethesda)">
        <title>A reference genome for the long-term kleptoplast-retaining sea slug Elysia crispata morphotype clarki.</title>
        <authorList>
            <person name="Eastman K.E."/>
            <person name="Pendleton A.L."/>
            <person name="Shaikh M.A."/>
            <person name="Suttiyut T."/>
            <person name="Ogas R."/>
            <person name="Tomko P."/>
            <person name="Gavelis G."/>
            <person name="Widhalm J.R."/>
            <person name="Wisecaver J.H."/>
        </authorList>
    </citation>
    <scope>NUCLEOTIDE SEQUENCE</scope>
    <source>
        <strain evidence="1">ECLA1</strain>
    </source>
</reference>
<organism evidence="1 2">
    <name type="scientific">Elysia crispata</name>
    <name type="common">lettuce slug</name>
    <dbReference type="NCBI Taxonomy" id="231223"/>
    <lineage>
        <taxon>Eukaryota</taxon>
        <taxon>Metazoa</taxon>
        <taxon>Spiralia</taxon>
        <taxon>Lophotrochozoa</taxon>
        <taxon>Mollusca</taxon>
        <taxon>Gastropoda</taxon>
        <taxon>Heterobranchia</taxon>
        <taxon>Euthyneura</taxon>
        <taxon>Panpulmonata</taxon>
        <taxon>Sacoglossa</taxon>
        <taxon>Placobranchoidea</taxon>
        <taxon>Plakobranchidae</taxon>
        <taxon>Elysia</taxon>
    </lineage>
</organism>
<gene>
    <name evidence="1" type="ORF">RRG08_010922</name>
</gene>
<protein>
    <submittedName>
        <fullName evidence="1">Uncharacterized protein</fullName>
    </submittedName>
</protein>
<sequence length="26" mass="2720">MAGIDEQDSSSLLKGSVKLKVDSLAK</sequence>
<dbReference type="Proteomes" id="UP001283361">
    <property type="component" value="Unassembled WGS sequence"/>
</dbReference>
<name>A0AAE1B0E0_9GAST</name>
<evidence type="ECO:0000313" key="1">
    <source>
        <dbReference type="EMBL" id="KAK3796960.1"/>
    </source>
</evidence>